<dbReference type="InterPro" id="IPR046335">
    <property type="entry name" value="LacI/GalR-like_sensor"/>
</dbReference>
<dbReference type="Proteomes" id="UP000285768">
    <property type="component" value="Chromosome"/>
</dbReference>
<feature type="region of interest" description="Disordered" evidence="4">
    <location>
        <begin position="317"/>
        <end position="352"/>
    </location>
</feature>
<feature type="domain" description="HTH lacI-type" evidence="5">
    <location>
        <begin position="5"/>
        <end position="59"/>
    </location>
</feature>
<dbReference type="CDD" id="cd06267">
    <property type="entry name" value="PBP1_LacI_sugar_binding-like"/>
    <property type="match status" value="1"/>
</dbReference>
<evidence type="ECO:0000259" key="5">
    <source>
        <dbReference type="PROSITE" id="PS50932"/>
    </source>
</evidence>
<name>A0ABX5QIZ8_9MICO</name>
<dbReference type="PROSITE" id="PS50932">
    <property type="entry name" value="HTH_LACI_2"/>
    <property type="match status" value="1"/>
</dbReference>
<keyword evidence="7" id="KW-1185">Reference proteome</keyword>
<keyword evidence="3" id="KW-0804">Transcription</keyword>
<dbReference type="Gene3D" id="3.40.50.2300">
    <property type="match status" value="2"/>
</dbReference>
<sequence>MRRPPTIYDVAERAGVSKSLVSLVLRDSPRVSDEKRAAVLAAVAELDYTPSRLAAGLAGTRTRGIGVVVDEFENLWFAPALAGLRAAVADGGYSLSVADAALNAHLGLDPLEVFRSLRVDGVVLAGEAPAESAARLSVPAVVLGTRSLRLPGAPVIASDETAGGRLATAHLADLGHRDIVCVGGPGASAATREAGYLAEMRDRGLPPRVLRAQQTSEAAGRAAAAGLFAGSGSRTGSESPPTAVFAVNDPMAVGVIGAARDRGLEVPRDLSVVGYDDSPLAAYELVSLTSVSGDPRELGEAAGRALVALIAGGAERPGSEEAADRASVARGGGFVDPDATGGEPDAGGLLTPGLVLRRSTAARA</sequence>
<dbReference type="SUPFAM" id="SSF47413">
    <property type="entry name" value="lambda repressor-like DNA-binding domains"/>
    <property type="match status" value="1"/>
</dbReference>
<dbReference type="SMART" id="SM00354">
    <property type="entry name" value="HTH_LACI"/>
    <property type="match status" value="1"/>
</dbReference>
<dbReference type="EMBL" id="CP035037">
    <property type="protein sequence ID" value="QAB19008.1"/>
    <property type="molecule type" value="Genomic_DNA"/>
</dbReference>
<dbReference type="InterPro" id="IPR028082">
    <property type="entry name" value="Peripla_BP_I"/>
</dbReference>
<dbReference type="Pfam" id="PF00356">
    <property type="entry name" value="LacI"/>
    <property type="match status" value="1"/>
</dbReference>
<evidence type="ECO:0000256" key="4">
    <source>
        <dbReference type="SAM" id="MobiDB-lite"/>
    </source>
</evidence>
<dbReference type="PANTHER" id="PTHR30146:SF109">
    <property type="entry name" value="HTH-TYPE TRANSCRIPTIONAL REGULATOR GALS"/>
    <property type="match status" value="1"/>
</dbReference>
<dbReference type="PANTHER" id="PTHR30146">
    <property type="entry name" value="LACI-RELATED TRANSCRIPTIONAL REPRESSOR"/>
    <property type="match status" value="1"/>
</dbReference>
<protein>
    <submittedName>
        <fullName evidence="6">LacI family transcriptional regulator</fullName>
    </submittedName>
</protein>
<keyword evidence="2" id="KW-0238">DNA-binding</keyword>
<dbReference type="InterPro" id="IPR010982">
    <property type="entry name" value="Lambda_DNA-bd_dom_sf"/>
</dbReference>
<reference evidence="6 7" key="1">
    <citation type="submission" date="2019-01" db="EMBL/GenBank/DDBJ databases">
        <title>Leucobacter muris sp. nov. isolated from the nose of a laboratory mouse.</title>
        <authorList>
            <person name="Benga L."/>
            <person name="Sproeer C."/>
            <person name="Schumann P."/>
            <person name="Verbarg S."/>
            <person name="Bunk B."/>
            <person name="Engelhardt E."/>
            <person name="Benten P.M."/>
            <person name="Sager M."/>
        </authorList>
    </citation>
    <scope>NUCLEOTIDE SEQUENCE [LARGE SCALE GENOMIC DNA]</scope>
    <source>
        <strain evidence="6 7">DSM 101948</strain>
    </source>
</reference>
<dbReference type="RefSeq" id="WP_128387688.1">
    <property type="nucleotide sequence ID" value="NZ_CP035037.1"/>
</dbReference>
<accession>A0ABX5QIZ8</accession>
<evidence type="ECO:0000256" key="1">
    <source>
        <dbReference type="ARBA" id="ARBA00023015"/>
    </source>
</evidence>
<dbReference type="Gene3D" id="1.10.260.40">
    <property type="entry name" value="lambda repressor-like DNA-binding domains"/>
    <property type="match status" value="1"/>
</dbReference>
<evidence type="ECO:0000256" key="3">
    <source>
        <dbReference type="ARBA" id="ARBA00023163"/>
    </source>
</evidence>
<evidence type="ECO:0000256" key="2">
    <source>
        <dbReference type="ARBA" id="ARBA00023125"/>
    </source>
</evidence>
<proteinExistence type="predicted"/>
<keyword evidence="1" id="KW-0805">Transcription regulation</keyword>
<dbReference type="SUPFAM" id="SSF53822">
    <property type="entry name" value="Periplasmic binding protein-like I"/>
    <property type="match status" value="1"/>
</dbReference>
<gene>
    <name evidence="6" type="ORF">Leucomu_14760</name>
</gene>
<dbReference type="InterPro" id="IPR000843">
    <property type="entry name" value="HTH_LacI"/>
</dbReference>
<evidence type="ECO:0000313" key="7">
    <source>
        <dbReference type="Proteomes" id="UP000285768"/>
    </source>
</evidence>
<organism evidence="6 7">
    <name type="scientific">Leucobacter muris</name>
    <dbReference type="NCBI Taxonomy" id="1935379"/>
    <lineage>
        <taxon>Bacteria</taxon>
        <taxon>Bacillati</taxon>
        <taxon>Actinomycetota</taxon>
        <taxon>Actinomycetes</taxon>
        <taxon>Micrococcales</taxon>
        <taxon>Microbacteriaceae</taxon>
        <taxon>Leucobacter</taxon>
    </lineage>
</organism>
<evidence type="ECO:0000313" key="6">
    <source>
        <dbReference type="EMBL" id="QAB19008.1"/>
    </source>
</evidence>
<dbReference type="Pfam" id="PF13377">
    <property type="entry name" value="Peripla_BP_3"/>
    <property type="match status" value="1"/>
</dbReference>
<dbReference type="CDD" id="cd01392">
    <property type="entry name" value="HTH_LacI"/>
    <property type="match status" value="1"/>
</dbReference>